<evidence type="ECO:0000313" key="3">
    <source>
        <dbReference type="Proteomes" id="UP000234681"/>
    </source>
</evidence>
<evidence type="ECO:0000256" key="1">
    <source>
        <dbReference type="SAM" id="MobiDB-lite"/>
    </source>
</evidence>
<protein>
    <submittedName>
        <fullName evidence="2">RGD1560622 (Predicted)</fullName>
    </submittedName>
</protein>
<accession>A6JQD9</accession>
<name>A6JQD9_RAT</name>
<dbReference type="EMBL" id="CH473997">
    <property type="protein sequence ID" value="EDL92148.1"/>
    <property type="molecule type" value="Genomic_DNA"/>
</dbReference>
<feature type="non-terminal residue" evidence="2">
    <location>
        <position position="61"/>
    </location>
</feature>
<evidence type="ECO:0000313" key="2">
    <source>
        <dbReference type="EMBL" id="EDL92148.1"/>
    </source>
</evidence>
<reference evidence="2 3" key="1">
    <citation type="submission" date="2005-09" db="EMBL/GenBank/DDBJ databases">
        <authorList>
            <person name="Mural R.J."/>
            <person name="Li P.W."/>
            <person name="Adams M.D."/>
            <person name="Amanatides P.G."/>
            <person name="Baden-Tillson H."/>
            <person name="Barnstead M."/>
            <person name="Chin S.H."/>
            <person name="Dew I."/>
            <person name="Evans C.A."/>
            <person name="Ferriera S."/>
            <person name="Flanigan M."/>
            <person name="Fosler C."/>
            <person name="Glodek A."/>
            <person name="Gu Z."/>
            <person name="Holt R.A."/>
            <person name="Jennings D."/>
            <person name="Kraft C.L."/>
            <person name="Lu F."/>
            <person name="Nguyen T."/>
            <person name="Nusskern D.R."/>
            <person name="Pfannkoch C.M."/>
            <person name="Sitter C."/>
            <person name="Sutton G.G."/>
            <person name="Venter J.C."/>
            <person name="Wang Z."/>
            <person name="Woodage T."/>
            <person name="Zheng X.H."/>
            <person name="Zhong F."/>
        </authorList>
    </citation>
    <scope>NUCLEOTIDE SEQUENCE [LARGE SCALE GENOMIC DNA]</scope>
    <source>
        <strain>BN</strain>
        <strain evidence="3">Sprague-Dawley</strain>
    </source>
</reference>
<feature type="region of interest" description="Disordered" evidence="1">
    <location>
        <begin position="24"/>
        <end position="61"/>
    </location>
</feature>
<sequence length="61" mass="6712">MCVSTLDPERLEFSTEEFCAQRDIGVRTPQRGGHSRVSLTQVSAGSSTRYSDVQTPRPRGA</sequence>
<gene>
    <name evidence="2" type="primary">RGD1560622_predicted</name>
    <name evidence="2" type="ORF">rCG_55468</name>
</gene>
<proteinExistence type="predicted"/>
<feature type="compositionally biased region" description="Polar residues" evidence="1">
    <location>
        <begin position="37"/>
        <end position="54"/>
    </location>
</feature>
<dbReference type="Proteomes" id="UP000234681">
    <property type="component" value="Chromosome 9"/>
</dbReference>
<organism evidence="2 3">
    <name type="scientific">Rattus norvegicus</name>
    <name type="common">Rat</name>
    <dbReference type="NCBI Taxonomy" id="10116"/>
    <lineage>
        <taxon>Eukaryota</taxon>
        <taxon>Metazoa</taxon>
        <taxon>Chordata</taxon>
        <taxon>Craniata</taxon>
        <taxon>Vertebrata</taxon>
        <taxon>Euteleostomi</taxon>
        <taxon>Mammalia</taxon>
        <taxon>Eutheria</taxon>
        <taxon>Euarchontoglires</taxon>
        <taxon>Glires</taxon>
        <taxon>Rodentia</taxon>
        <taxon>Myomorpha</taxon>
        <taxon>Muroidea</taxon>
        <taxon>Muridae</taxon>
        <taxon>Murinae</taxon>
        <taxon>Rattus</taxon>
    </lineage>
</organism>
<dbReference type="AlphaFoldDB" id="A6JQD9"/>